<name>A0A6M3J6I5_9ZZZZ</name>
<organism evidence="1">
    <name type="scientific">viral metagenome</name>
    <dbReference type="NCBI Taxonomy" id="1070528"/>
    <lineage>
        <taxon>unclassified sequences</taxon>
        <taxon>metagenomes</taxon>
        <taxon>organismal metagenomes</taxon>
    </lineage>
</organism>
<reference evidence="1" key="1">
    <citation type="submission" date="2020-03" db="EMBL/GenBank/DDBJ databases">
        <title>The deep terrestrial virosphere.</title>
        <authorList>
            <person name="Holmfeldt K."/>
            <person name="Nilsson E."/>
            <person name="Simone D."/>
            <person name="Lopez-Fernandez M."/>
            <person name="Wu X."/>
            <person name="de Brujin I."/>
            <person name="Lundin D."/>
            <person name="Andersson A."/>
            <person name="Bertilsson S."/>
            <person name="Dopson M."/>
        </authorList>
    </citation>
    <scope>NUCLEOTIDE SEQUENCE</scope>
    <source>
        <strain evidence="2">MM415A01464</strain>
        <strain evidence="1">MM415B00464</strain>
    </source>
</reference>
<protein>
    <submittedName>
        <fullName evidence="1">Putative terminase</fullName>
    </submittedName>
</protein>
<dbReference type="Gene3D" id="3.40.50.300">
    <property type="entry name" value="P-loop containing nucleotide triphosphate hydrolases"/>
    <property type="match status" value="1"/>
</dbReference>
<dbReference type="AlphaFoldDB" id="A0A6M3J6I5"/>
<proteinExistence type="predicted"/>
<evidence type="ECO:0000313" key="2">
    <source>
        <dbReference type="EMBL" id="QJA76698.1"/>
    </source>
</evidence>
<evidence type="ECO:0000313" key="1">
    <source>
        <dbReference type="EMBL" id="QJA64807.1"/>
    </source>
</evidence>
<sequence>MTMIDMSRCLHDFEYYSGSLLKIKDKDSNLTPLNLWEPQQRLHKVLVDLQQRNRLQRVIVLKARQEGISTYAEGRMFWSAHFNENIKNVVIAHDKESGQSIFGMCKLFYDCLPKPQRPMIKYNSKRDLLFENPDKKTSHANPGLRSSIEVLTAGKKSVARGVTIHNLHASELASWAFPEDVIPSIIPTIPKNNKSLVIYESTAKGIGNYFYDEWQKAKEGESNFAPFFLAWFDLDEYRHEFNTIQDKEAFKQHLNDEEKELQSTHEVDLEQLYWRRLTIADLRGDVELFRQEYPATDSEAFIVSGSPMFDRRKLRTMAIRCSGPKFRGYFDARLKLIPDEKGELKIWKRPSSDGIYSIGVDVSDGVGRDYSCIEVFKKLHAPMAAEQVAEWHGQVDPYTLGDIACWMGRLFNSALVAVETNAHGIATLQSLQDKYWNLYRQEHFDRYGAQFTNKLGWETGLRTKKLLVSYMSHLIGDMNVIIHSDRLIKECMTFVRDSLEGAASAAGSGYDDRVMAAMIGLFVMHQVIDEEPAESSDFQTIAKPITSSPNYIDIEFQRILQYGKDNVYEQNWMNY</sequence>
<dbReference type="EMBL" id="MT142238">
    <property type="protein sequence ID" value="QJA76698.1"/>
    <property type="molecule type" value="Genomic_DNA"/>
</dbReference>
<gene>
    <name evidence="2" type="ORF">MM415A01464_0011</name>
    <name evidence="1" type="ORF">MM415B00464_0006</name>
</gene>
<dbReference type="InterPro" id="IPR027417">
    <property type="entry name" value="P-loop_NTPase"/>
</dbReference>
<dbReference type="EMBL" id="MT141527">
    <property type="protein sequence ID" value="QJA64807.1"/>
    <property type="molecule type" value="Genomic_DNA"/>
</dbReference>
<dbReference type="Gene3D" id="3.30.420.240">
    <property type="match status" value="1"/>
</dbReference>
<accession>A0A6M3J6I5</accession>